<proteinExistence type="predicted"/>
<organism evidence="3 4">
    <name type="scientific">Tetrahymena thermophila (strain SB210)</name>
    <dbReference type="NCBI Taxonomy" id="312017"/>
    <lineage>
        <taxon>Eukaryota</taxon>
        <taxon>Sar</taxon>
        <taxon>Alveolata</taxon>
        <taxon>Ciliophora</taxon>
        <taxon>Intramacronucleata</taxon>
        <taxon>Oligohymenophorea</taxon>
        <taxon>Hymenostomatida</taxon>
        <taxon>Tetrahymenina</taxon>
        <taxon>Tetrahymenidae</taxon>
        <taxon>Tetrahymena</taxon>
    </lineage>
</organism>
<evidence type="ECO:0000256" key="2">
    <source>
        <dbReference type="SAM" id="MobiDB-lite"/>
    </source>
</evidence>
<dbReference type="HOGENOM" id="CLU_276168_0_0_1"/>
<feature type="compositionally biased region" description="Low complexity" evidence="2">
    <location>
        <begin position="665"/>
        <end position="697"/>
    </location>
</feature>
<feature type="compositionally biased region" description="Low complexity" evidence="2">
    <location>
        <begin position="1067"/>
        <end position="1076"/>
    </location>
</feature>
<reference evidence="4" key="1">
    <citation type="journal article" date="2006" name="PLoS Biol.">
        <title>Macronuclear genome sequence of the ciliate Tetrahymena thermophila, a model eukaryote.</title>
        <authorList>
            <person name="Eisen J.A."/>
            <person name="Coyne R.S."/>
            <person name="Wu M."/>
            <person name="Wu D."/>
            <person name="Thiagarajan M."/>
            <person name="Wortman J.R."/>
            <person name="Badger J.H."/>
            <person name="Ren Q."/>
            <person name="Amedeo P."/>
            <person name="Jones K.M."/>
            <person name="Tallon L.J."/>
            <person name="Delcher A.L."/>
            <person name="Salzberg S.L."/>
            <person name="Silva J.C."/>
            <person name="Haas B.J."/>
            <person name="Majoros W.H."/>
            <person name="Farzad M."/>
            <person name="Carlton J.M."/>
            <person name="Smith R.K. Jr."/>
            <person name="Garg J."/>
            <person name="Pearlman R.E."/>
            <person name="Karrer K.M."/>
            <person name="Sun L."/>
            <person name="Manning G."/>
            <person name="Elde N.C."/>
            <person name="Turkewitz A.P."/>
            <person name="Asai D.J."/>
            <person name="Wilkes D.E."/>
            <person name="Wang Y."/>
            <person name="Cai H."/>
            <person name="Collins K."/>
            <person name="Stewart B.A."/>
            <person name="Lee S.R."/>
            <person name="Wilamowska K."/>
            <person name="Weinberg Z."/>
            <person name="Ruzzo W.L."/>
            <person name="Wloga D."/>
            <person name="Gaertig J."/>
            <person name="Frankel J."/>
            <person name="Tsao C.-C."/>
            <person name="Gorovsky M.A."/>
            <person name="Keeling P.J."/>
            <person name="Waller R.F."/>
            <person name="Patron N.J."/>
            <person name="Cherry J.M."/>
            <person name="Stover N.A."/>
            <person name="Krieger C.J."/>
            <person name="del Toro C."/>
            <person name="Ryder H.F."/>
            <person name="Williamson S.C."/>
            <person name="Barbeau R.A."/>
            <person name="Hamilton E.P."/>
            <person name="Orias E."/>
        </authorList>
    </citation>
    <scope>NUCLEOTIDE SEQUENCE [LARGE SCALE GENOMIC DNA]</scope>
    <source>
        <strain evidence="4">SB210</strain>
    </source>
</reference>
<dbReference type="STRING" id="312017.Q22KQ4"/>
<sequence length="1154" mass="132415">MLKNNNCSSSYAKVRANKSLSIQNSGCSSNGSHYKDISSFNQNKSSSISSRNSQDSSNRNKFISNNQHQTIQEDHFNNLNRNLDFSQINLKNQQKQLNYGHNASVYSQENKENYNLNYSNLVNNQSSLNQQQETFRKINQNSQQAQHSSIVQPSKQKQNITQSKNIYQQIMSNNFNSVAKKNKQSSSNLQAQQQRQSLDLSTKHNDGFQDLQKKRSESTYSNYSLDSSNNQSFLMASSKNQNNISNSNSIQLNNWLQNNQLIQLDNMKQAPDSSSCINISHLLNQNISQSNISINESSNFISISPAGLSQCAHKTKQALSFNENPYINNNNSHNQINESQNHLISRQINSVQNSKNNCNQAQQLNQKQIISSNNSQVKQNNNQKAYQKIQISADSNNQLQTFSSSENNNQINNNNNNNCEVSYQNNNFCASQSNPSTGNTIENLTLIQKSNELNQLKKDLRQSNNELMQYKNRLKTIEQENKNLKQQFEQDKQQKHHLEEYIQKIKGLQFIVAQEKRISSRIIQENLQRNESISLILTNLVSIIQIIQQKIETPKASYEKILSQISQNLNPILLCLNPIIQDINNYNQNIVQQVQNQHESRFDPIHQMNKQPSQKGKKVLTIKGTQEQQQYQRNGSNNKLNNNHNFKKRGIQLEEPTNILRQKKQQNSQIQSSNSLGRSQSSINVKQQQQKISLQQQNRSNKLNDDQFEQISNGTQHLLKQSFSSINLQTQSLHIPQLGEQNENEIEAIINKQLLNHNNNPLQQIQLKQNIQDQKNSIQTNKQKNQQISLNECQRINTKESMDSFYQQCLLNNSLRISESSRSITANNGVNQLHSQEHISQNIQQLANVNQSAQQIKQQYNQVTSHQKEQFNFIDSYPLQQENIFGQFTECSTNQAGLNKISSVGGSFFDSKSSQIENYSSNHMHRNSLESQRNNNIPYVSQELTGSFSTQQNQNYLVGTFSQLPQDCSSKMNVDSNYQSGSSDPFNQEIIKNRRNSNPFKVSNYNSNSSNYNQSQKLFSDTLKGLGETLKNLQSDENQNFCQLKNADQEVQIKSKSTFRSNDDQYSEYQNQQQSQMKDQTNEEISSVNDRLSQVGTEKSSTQLEIENLKKKIMQRQSRRKLQNAHNTSVQEISHNLNSQREMSAPPKDSLPIH</sequence>
<feature type="region of interest" description="Disordered" evidence="2">
    <location>
        <begin position="661"/>
        <end position="701"/>
    </location>
</feature>
<dbReference type="Proteomes" id="UP000009168">
    <property type="component" value="Unassembled WGS sequence"/>
</dbReference>
<keyword evidence="4" id="KW-1185">Reference proteome</keyword>
<name>Q22KQ4_TETTS</name>
<feature type="compositionally biased region" description="Polar residues" evidence="2">
    <location>
        <begin position="179"/>
        <end position="200"/>
    </location>
</feature>
<dbReference type="GeneID" id="7846459"/>
<feature type="compositionally biased region" description="Polar residues" evidence="2">
    <location>
        <begin position="1077"/>
        <end position="1100"/>
    </location>
</feature>
<dbReference type="EMBL" id="GG662498">
    <property type="protein sequence ID" value="EAR85745.1"/>
    <property type="molecule type" value="Genomic_DNA"/>
</dbReference>
<feature type="region of interest" description="Disordered" evidence="2">
    <location>
        <begin position="38"/>
        <end position="61"/>
    </location>
</feature>
<evidence type="ECO:0000313" key="4">
    <source>
        <dbReference type="Proteomes" id="UP000009168"/>
    </source>
</evidence>
<dbReference type="AlphaFoldDB" id="Q22KQ4"/>
<feature type="region of interest" description="Disordered" evidence="2">
    <location>
        <begin position="1115"/>
        <end position="1154"/>
    </location>
</feature>
<feature type="region of interest" description="Disordered" evidence="2">
    <location>
        <begin position="138"/>
        <end position="160"/>
    </location>
</feature>
<accession>Q22KQ4</accession>
<dbReference type="KEGG" id="tet:TTHERM_00312270"/>
<feature type="region of interest" description="Disordered" evidence="2">
    <location>
        <begin position="179"/>
        <end position="205"/>
    </location>
</feature>
<feature type="coiled-coil region" evidence="1">
    <location>
        <begin position="446"/>
        <end position="501"/>
    </location>
</feature>
<dbReference type="RefSeq" id="XP_001033408.1">
    <property type="nucleotide sequence ID" value="XM_001033408.3"/>
</dbReference>
<feature type="compositionally biased region" description="Low complexity" evidence="2">
    <location>
        <begin position="634"/>
        <end position="644"/>
    </location>
</feature>
<gene>
    <name evidence="3" type="ORF">TTHERM_00312270</name>
</gene>
<keyword evidence="1" id="KW-0175">Coiled coil</keyword>
<evidence type="ECO:0000313" key="3">
    <source>
        <dbReference type="EMBL" id="EAR85745.1"/>
    </source>
</evidence>
<feature type="region of interest" description="Disordered" evidence="2">
    <location>
        <begin position="1056"/>
        <end position="1100"/>
    </location>
</feature>
<feature type="compositionally biased region" description="Polar residues" evidence="2">
    <location>
        <begin position="1124"/>
        <end position="1142"/>
    </location>
</feature>
<protein>
    <submittedName>
        <fullName evidence="3">Uncharacterized protein</fullName>
    </submittedName>
</protein>
<evidence type="ECO:0000256" key="1">
    <source>
        <dbReference type="SAM" id="Coils"/>
    </source>
</evidence>
<dbReference type="InParanoid" id="Q22KQ4"/>
<feature type="region of interest" description="Disordered" evidence="2">
    <location>
        <begin position="625"/>
        <end position="644"/>
    </location>
</feature>